<dbReference type="Proteomes" id="UP000516173">
    <property type="component" value="Chromosome"/>
</dbReference>
<feature type="region of interest" description="Disordered" evidence="1">
    <location>
        <begin position="375"/>
        <end position="399"/>
    </location>
</feature>
<organism evidence="2 3">
    <name type="scientific">Nocardia wallacei</name>
    <dbReference type="NCBI Taxonomy" id="480035"/>
    <lineage>
        <taxon>Bacteria</taxon>
        <taxon>Bacillati</taxon>
        <taxon>Actinomycetota</taxon>
        <taxon>Actinomycetes</taxon>
        <taxon>Mycobacteriales</taxon>
        <taxon>Nocardiaceae</taxon>
        <taxon>Nocardia</taxon>
    </lineage>
</organism>
<accession>A0A7G1KKY5</accession>
<evidence type="ECO:0008006" key="4">
    <source>
        <dbReference type="Google" id="ProtNLM"/>
    </source>
</evidence>
<name>A0A7G1KKY5_9NOCA</name>
<evidence type="ECO:0000313" key="3">
    <source>
        <dbReference type="Proteomes" id="UP000516173"/>
    </source>
</evidence>
<sequence>MTTEPRADNAPARQTAAQRRALPNLVDIAEAAAEKYGVCKRPIPMRAFNPATGESKYVAAACKSTRASDCPSCAAKARALRIAQCREGWHMEEEPVSDRTPPTDHQKDLLTARADLLAEYKAAREAGDDEAAEGFREVIADLDRELRDSGLQGRIPGIDAKPRQRRTRSTKRRQDMPNLPRKKIAKTTIGRQFAGKHRPSTFLTVTLPSYGRCHTDGAVNKNGEVCGDGSPVDPDTYDYRRAARDAIFFPMLLDRLIQNWRRAAGRNVQYFATVEPQRRGAPHAHIAVRGTDPHELINQVIAATYHQVWWPHFDHEIYTDDHMPVWDHQAGGFVDPETGQRLPSFDEALALMKEMDDQQPAHVLRWGVQTDTRDIGDDDGSLVDGDGERGPVRPGKAKGVIGGETAGKLIGYLTKYLTKSIGEVLEAPNERTRRHYERLHHELQRTPCSETCAVWLRYGIAPRNAKDKTVPGRCKGKAHRRDTLGLRARRVQTSRRWSNKTLPDHKADRIEFVRQVLATAGIAKAEQAQGWIVRLTEPSDPDVPRREHLIMSAVAQRSVWQNEYLAAKGLITDPPPAQEVSAIQEAA</sequence>
<feature type="region of interest" description="Disordered" evidence="1">
    <location>
        <begin position="150"/>
        <end position="177"/>
    </location>
</feature>
<protein>
    <recommendedName>
        <fullName evidence="4">Replication initiator protein</fullName>
    </recommendedName>
</protein>
<dbReference type="AlphaFoldDB" id="A0A7G1KKY5"/>
<dbReference type="EMBL" id="AP023396">
    <property type="protein sequence ID" value="BCK53994.1"/>
    <property type="molecule type" value="Genomic_DNA"/>
</dbReference>
<dbReference type="KEGG" id="nwl:NWFMUON74_17660"/>
<evidence type="ECO:0000313" key="2">
    <source>
        <dbReference type="EMBL" id="BCK53994.1"/>
    </source>
</evidence>
<reference evidence="2 3" key="1">
    <citation type="submission" date="2020-08" db="EMBL/GenBank/DDBJ databases">
        <title>Genome Sequencing of Nocardia wallacei strain FMUON74 and assembly.</title>
        <authorList>
            <person name="Toyokawa M."/>
            <person name="Uesaka K."/>
        </authorList>
    </citation>
    <scope>NUCLEOTIDE SEQUENCE [LARGE SCALE GENOMIC DNA]</scope>
    <source>
        <strain evidence="2 3">FMUON74</strain>
    </source>
</reference>
<evidence type="ECO:0000256" key="1">
    <source>
        <dbReference type="SAM" id="MobiDB-lite"/>
    </source>
</evidence>
<keyword evidence="3" id="KW-1185">Reference proteome</keyword>
<dbReference type="RefSeq" id="WP_197986989.1">
    <property type="nucleotide sequence ID" value="NZ_AP023396.1"/>
</dbReference>
<proteinExistence type="predicted"/>
<dbReference type="GeneID" id="80346341"/>
<dbReference type="InterPro" id="IPR046828">
    <property type="entry name" value="RepSA"/>
</dbReference>
<gene>
    <name evidence="2" type="ORF">NWFMUON74_17660</name>
</gene>
<dbReference type="Pfam" id="PF20199">
    <property type="entry name" value="RepSA"/>
    <property type="match status" value="1"/>
</dbReference>